<gene>
    <name evidence="2" type="ORF">NFRAN_1795</name>
</gene>
<dbReference type="GeneID" id="39421105"/>
<proteinExistence type="predicted"/>
<evidence type="ECO:0000313" key="3">
    <source>
        <dbReference type="Proteomes" id="UP000294299"/>
    </source>
</evidence>
<evidence type="ECO:0000259" key="1">
    <source>
        <dbReference type="SMART" id="SM00418"/>
    </source>
</evidence>
<dbReference type="RefSeq" id="WP_134484306.1">
    <property type="nucleotide sequence ID" value="NZ_LR216287.1"/>
</dbReference>
<dbReference type="PRINTS" id="PR00778">
    <property type="entry name" value="HTHARSR"/>
</dbReference>
<keyword evidence="3" id="KW-1185">Reference proteome</keyword>
<name>A0A484IDH6_9ARCH</name>
<dbReference type="SUPFAM" id="SSF46785">
    <property type="entry name" value="Winged helix' DNA-binding domain"/>
    <property type="match status" value="1"/>
</dbReference>
<dbReference type="Pfam" id="PF12840">
    <property type="entry name" value="HTH_20"/>
    <property type="match status" value="1"/>
</dbReference>
<dbReference type="InterPro" id="IPR036390">
    <property type="entry name" value="WH_DNA-bd_sf"/>
</dbReference>
<dbReference type="OrthoDB" id="371687at2157"/>
<evidence type="ECO:0000313" key="2">
    <source>
        <dbReference type="EMBL" id="VFJ14117.1"/>
    </source>
</evidence>
<dbReference type="Proteomes" id="UP000294299">
    <property type="component" value="Chromosome NFRAN"/>
</dbReference>
<sequence length="186" mass="21905">MNKASIRERPLVTIMMNEKIAKGLSDPHRLKILDLLYHRNLSTRNLFDLLKKAKYDIAMTTLRHHISILKKNGLISIQRKEEVKGMLVKYYKANVKMLVYENYPFVKFARDNEEIINLLYPKIYKVIKKILINEKELMSIVLSDVKSKCKICKTSHYAEFLLFMVLNMVMTKVLRKLIKTLITTTL</sequence>
<protein>
    <recommendedName>
        <fullName evidence="1">HTH arsR-type domain-containing protein</fullName>
    </recommendedName>
</protein>
<dbReference type="InterPro" id="IPR001845">
    <property type="entry name" value="HTH_ArsR_DNA-bd_dom"/>
</dbReference>
<organism evidence="2 3">
    <name type="scientific">Candidatus Nitrosocosmicus franklandianus</name>
    <dbReference type="NCBI Taxonomy" id="1798806"/>
    <lineage>
        <taxon>Archaea</taxon>
        <taxon>Nitrososphaerota</taxon>
        <taxon>Nitrososphaeria</taxon>
        <taxon>Nitrososphaerales</taxon>
        <taxon>Nitrososphaeraceae</taxon>
        <taxon>Candidatus Nitrosocosmicus</taxon>
    </lineage>
</organism>
<reference evidence="2 3" key="1">
    <citation type="submission" date="2019-02" db="EMBL/GenBank/DDBJ databases">
        <authorList>
            <person name="Lehtovirta-Morley E L."/>
        </authorList>
    </citation>
    <scope>NUCLEOTIDE SEQUENCE [LARGE SCALE GENOMIC DNA]</scope>
    <source>
        <strain evidence="2">NFRAN1</strain>
    </source>
</reference>
<accession>A0A484IDH6</accession>
<dbReference type="GO" id="GO:0003700">
    <property type="term" value="F:DNA-binding transcription factor activity"/>
    <property type="evidence" value="ECO:0007669"/>
    <property type="project" value="InterPro"/>
</dbReference>
<dbReference type="SMART" id="SM00418">
    <property type="entry name" value="HTH_ARSR"/>
    <property type="match status" value="1"/>
</dbReference>
<dbReference type="InterPro" id="IPR036388">
    <property type="entry name" value="WH-like_DNA-bd_sf"/>
</dbReference>
<dbReference type="InterPro" id="IPR011991">
    <property type="entry name" value="ArsR-like_HTH"/>
</dbReference>
<dbReference type="CDD" id="cd00090">
    <property type="entry name" value="HTH_ARSR"/>
    <property type="match status" value="1"/>
</dbReference>
<dbReference type="KEGG" id="nfn:NFRAN_1795"/>
<dbReference type="EMBL" id="LR216287">
    <property type="protein sequence ID" value="VFJ14117.1"/>
    <property type="molecule type" value="Genomic_DNA"/>
</dbReference>
<dbReference type="AlphaFoldDB" id="A0A484IDH6"/>
<dbReference type="Gene3D" id="1.10.10.10">
    <property type="entry name" value="Winged helix-like DNA-binding domain superfamily/Winged helix DNA-binding domain"/>
    <property type="match status" value="1"/>
</dbReference>
<feature type="domain" description="HTH arsR-type" evidence="1">
    <location>
        <begin position="19"/>
        <end position="103"/>
    </location>
</feature>